<dbReference type="SUPFAM" id="SSF55073">
    <property type="entry name" value="Nucleotide cyclase"/>
    <property type="match status" value="1"/>
</dbReference>
<feature type="domain" description="GGDEF" evidence="10">
    <location>
        <begin position="395"/>
        <end position="531"/>
    </location>
</feature>
<evidence type="ECO:0000256" key="5">
    <source>
        <dbReference type="ARBA" id="ARBA00022989"/>
    </source>
</evidence>
<dbReference type="Pfam" id="PF00990">
    <property type="entry name" value="GGDEF"/>
    <property type="match status" value="1"/>
</dbReference>
<dbReference type="Pfam" id="PF02743">
    <property type="entry name" value="dCache_1"/>
    <property type="match status" value="1"/>
</dbReference>
<dbReference type="InterPro" id="IPR050469">
    <property type="entry name" value="Diguanylate_Cyclase"/>
</dbReference>
<proteinExistence type="predicted"/>
<organism evidence="11 12">
    <name type="scientific">Pseudorhodoferax aquiterrae</name>
    <dbReference type="NCBI Taxonomy" id="747304"/>
    <lineage>
        <taxon>Bacteria</taxon>
        <taxon>Pseudomonadati</taxon>
        <taxon>Pseudomonadota</taxon>
        <taxon>Betaproteobacteria</taxon>
        <taxon>Burkholderiales</taxon>
        <taxon>Comamonadaceae</taxon>
    </lineage>
</organism>
<keyword evidence="4 9" id="KW-0812">Transmembrane</keyword>
<dbReference type="RefSeq" id="WP_189690013.1">
    <property type="nucleotide sequence ID" value="NZ_BMYK01000026.1"/>
</dbReference>
<keyword evidence="5 9" id="KW-1133">Transmembrane helix</keyword>
<comment type="caution">
    <text evidence="11">The sequence shown here is derived from an EMBL/GenBank/DDBJ whole genome shotgun (WGS) entry which is preliminary data.</text>
</comment>
<reference evidence="12" key="1">
    <citation type="journal article" date="2019" name="Int. J. Syst. Evol. Microbiol.">
        <title>The Global Catalogue of Microorganisms (GCM) 10K type strain sequencing project: providing services to taxonomists for standard genome sequencing and annotation.</title>
        <authorList>
            <consortium name="The Broad Institute Genomics Platform"/>
            <consortium name="The Broad Institute Genome Sequencing Center for Infectious Disease"/>
            <person name="Wu L."/>
            <person name="Ma J."/>
        </authorList>
    </citation>
    <scope>NUCLEOTIDE SEQUENCE [LARGE SCALE GENOMIC DNA]</scope>
    <source>
        <strain evidence="12">KCTC 23314</strain>
    </source>
</reference>
<dbReference type="PANTHER" id="PTHR45138:SF9">
    <property type="entry name" value="DIGUANYLATE CYCLASE DGCM-RELATED"/>
    <property type="match status" value="1"/>
</dbReference>
<accession>A0ABQ3G9A6</accession>
<evidence type="ECO:0000259" key="10">
    <source>
        <dbReference type="PROSITE" id="PS50887"/>
    </source>
</evidence>
<dbReference type="SMART" id="SM00267">
    <property type="entry name" value="GGDEF"/>
    <property type="match status" value="1"/>
</dbReference>
<evidence type="ECO:0000256" key="7">
    <source>
        <dbReference type="ARBA" id="ARBA00034247"/>
    </source>
</evidence>
<evidence type="ECO:0000256" key="1">
    <source>
        <dbReference type="ARBA" id="ARBA00004651"/>
    </source>
</evidence>
<dbReference type="CDD" id="cd12915">
    <property type="entry name" value="PDC2_DGC_like"/>
    <property type="match status" value="1"/>
</dbReference>
<keyword evidence="3" id="KW-1003">Cell membrane</keyword>
<evidence type="ECO:0000256" key="2">
    <source>
        <dbReference type="ARBA" id="ARBA00012528"/>
    </source>
</evidence>
<gene>
    <name evidence="11" type="ORF">GCM10007320_54340</name>
</gene>
<evidence type="ECO:0000256" key="4">
    <source>
        <dbReference type="ARBA" id="ARBA00022692"/>
    </source>
</evidence>
<dbReference type="InterPro" id="IPR033479">
    <property type="entry name" value="dCache_1"/>
</dbReference>
<evidence type="ECO:0000313" key="11">
    <source>
        <dbReference type="EMBL" id="GHC98502.1"/>
    </source>
</evidence>
<dbReference type="PANTHER" id="PTHR45138">
    <property type="entry name" value="REGULATORY COMPONENTS OF SENSORY TRANSDUCTION SYSTEM"/>
    <property type="match status" value="1"/>
</dbReference>
<comment type="subcellular location">
    <subcellularLocation>
        <location evidence="1">Cell membrane</location>
        <topology evidence="1">Multi-pass membrane protein</topology>
    </subcellularLocation>
</comment>
<evidence type="ECO:0000313" key="12">
    <source>
        <dbReference type="Proteomes" id="UP000626210"/>
    </source>
</evidence>
<dbReference type="NCBIfam" id="TIGR00254">
    <property type="entry name" value="GGDEF"/>
    <property type="match status" value="1"/>
</dbReference>
<name>A0ABQ3G9A6_9BURK</name>
<dbReference type="PROSITE" id="PS50887">
    <property type="entry name" value="GGDEF"/>
    <property type="match status" value="1"/>
</dbReference>
<dbReference type="Gene3D" id="3.30.450.20">
    <property type="entry name" value="PAS domain"/>
    <property type="match status" value="2"/>
</dbReference>
<feature type="region of interest" description="Disordered" evidence="8">
    <location>
        <begin position="1"/>
        <end position="35"/>
    </location>
</feature>
<feature type="transmembrane region" description="Helical" evidence="9">
    <location>
        <begin position="313"/>
        <end position="333"/>
    </location>
</feature>
<evidence type="ECO:0000256" key="6">
    <source>
        <dbReference type="ARBA" id="ARBA00023136"/>
    </source>
</evidence>
<feature type="transmembrane region" description="Helical" evidence="9">
    <location>
        <begin position="45"/>
        <end position="63"/>
    </location>
</feature>
<dbReference type="CDD" id="cd12914">
    <property type="entry name" value="PDC1_DGC_like"/>
    <property type="match status" value="1"/>
</dbReference>
<keyword evidence="6 9" id="KW-0472">Membrane</keyword>
<protein>
    <recommendedName>
        <fullName evidence="2">diguanylate cyclase</fullName>
        <ecNumber evidence="2">2.7.7.65</ecNumber>
    </recommendedName>
</protein>
<dbReference type="EMBL" id="BMYK01000026">
    <property type="protein sequence ID" value="GHC98502.1"/>
    <property type="molecule type" value="Genomic_DNA"/>
</dbReference>
<comment type="catalytic activity">
    <reaction evidence="7">
        <text>2 GTP = 3',3'-c-di-GMP + 2 diphosphate</text>
        <dbReference type="Rhea" id="RHEA:24898"/>
        <dbReference type="ChEBI" id="CHEBI:33019"/>
        <dbReference type="ChEBI" id="CHEBI:37565"/>
        <dbReference type="ChEBI" id="CHEBI:58805"/>
        <dbReference type="EC" id="2.7.7.65"/>
    </reaction>
</comment>
<dbReference type="InterPro" id="IPR029787">
    <property type="entry name" value="Nucleotide_cyclase"/>
</dbReference>
<dbReference type="CDD" id="cd01949">
    <property type="entry name" value="GGDEF"/>
    <property type="match status" value="1"/>
</dbReference>
<keyword evidence="12" id="KW-1185">Reference proteome</keyword>
<dbReference type="InterPro" id="IPR000160">
    <property type="entry name" value="GGDEF_dom"/>
</dbReference>
<dbReference type="InterPro" id="IPR043128">
    <property type="entry name" value="Rev_trsase/Diguanyl_cyclase"/>
</dbReference>
<evidence type="ECO:0000256" key="3">
    <source>
        <dbReference type="ARBA" id="ARBA00022475"/>
    </source>
</evidence>
<dbReference type="EC" id="2.7.7.65" evidence="2"/>
<dbReference type="Gene3D" id="3.30.70.270">
    <property type="match status" value="1"/>
</dbReference>
<dbReference type="Proteomes" id="UP000626210">
    <property type="component" value="Unassembled WGS sequence"/>
</dbReference>
<sequence>MPHTKKHGVQVLDHGDTAGDPSAFSVLDDAPGPSSTGTGTRAARWLIGFALAALVVANGWLIVKSRRHVIEQTHAVNTNLARAVSEQVELSLAQVDQLLDTVVEELERADVTSDSLLRLQPVLVNHVARTEQLSGMFVYDAKGAWIATSEAKWDSSFNDAQAAYFVHHRESQSALARVGAPVRSRSSDEWVIPVSRRINDAEGRFAGVALATLSVDYYSRLLGRFNLGEGAITLTIASHYVARHPSIVTNVGQPATVLNPFVGPAGSGFGSSVSPIDGVDRFFSFERARSHPSLVIVAAGREQVLAAWRTSSWLQSLWVLLLCLALAIGLRLIQLNLRYRIRAEEGLRDAHDALAKANVQLQRIARLDSMTGLPNRGTFDRRFERAFRSSQREQEPLSIIMVDVDHFKQFNDTYGHVKGDNCLIRVAAALRTVVRRPEDLVARYGGEEMALMLRQTGAAGAASVAEAARRAVRDLAIEHAGSPLGRVTVSLGVASLIPGRDHARTDLLMSADAALYDAKRLGRDRVHVAGWDSPTLSPVHEHLQR</sequence>
<evidence type="ECO:0000256" key="8">
    <source>
        <dbReference type="SAM" id="MobiDB-lite"/>
    </source>
</evidence>
<evidence type="ECO:0000256" key="9">
    <source>
        <dbReference type="SAM" id="Phobius"/>
    </source>
</evidence>